<dbReference type="PANTHER" id="PTHR15430:SF1">
    <property type="entry name" value="GLOMULIN"/>
    <property type="match status" value="1"/>
</dbReference>
<dbReference type="Pfam" id="PF08568">
    <property type="entry name" value="Kinetochor_Ybp2"/>
    <property type="match status" value="1"/>
</dbReference>
<organism evidence="1 2">
    <name type="scientific">Fomitopsis schrenkii</name>
    <name type="common">Brown rot fungus</name>
    <dbReference type="NCBI Taxonomy" id="2126942"/>
    <lineage>
        <taxon>Eukaryota</taxon>
        <taxon>Fungi</taxon>
        <taxon>Dikarya</taxon>
        <taxon>Basidiomycota</taxon>
        <taxon>Agaricomycotina</taxon>
        <taxon>Agaricomycetes</taxon>
        <taxon>Polyporales</taxon>
        <taxon>Fomitopsis</taxon>
    </lineage>
</organism>
<proteinExistence type="predicted"/>
<dbReference type="GO" id="GO:0005737">
    <property type="term" value="C:cytoplasm"/>
    <property type="evidence" value="ECO:0007669"/>
    <property type="project" value="TreeGrafter"/>
</dbReference>
<dbReference type="PANTHER" id="PTHR15430">
    <property type="entry name" value="GLOMULIN"/>
    <property type="match status" value="1"/>
</dbReference>
<dbReference type="GO" id="GO:0055105">
    <property type="term" value="F:ubiquitin-protein transferase inhibitor activity"/>
    <property type="evidence" value="ECO:0007669"/>
    <property type="project" value="TreeGrafter"/>
</dbReference>
<sequence>MSNALDRLQRELGLEEQSFLDEDPSVSLTMLIISVVRESNATYTLEHLARAIRDVDLATSLDPLALLPMLIPCPDVGADQLIQLIGRESSAKEAIMATQEIVEHLELDPEAEEAADDDLWLVRQIARVLNLYALAVSRLPRRKTSPAEQLRSLLLELQSVMSQEMRSTTGTAGRMVLASVHQLVHEITHWVNTDVRLETDERKLIVDTLLPFTSSALELCSNSTGGVLAQRAFEAQYPRLVVPALNGDPNTLQDPPRDLISAIVVHMKQLGLTNDIYASQLSLGSLMLLAHLPDYTFTTSVLASFFPVILMALQANTALDEVLSVLLNVIVPLIKQTPRPEFSPDLIVPLAHVLPPLASVHPDPSIRHFTFRILSAALALAPSLVRVQLLQGLLTDSDSSPQMRIATVGLVKEALLEALATPPGSAEAQRNLFASPTFLKTFGPIILRPDPPDMFTPGNVLQLDDFLDTKEPLRLVECLSFYYVLLMRDVHNRTGIRDKDNLRNAMRTLVDPLRAQLRQWGYDSAITDRLEHDARLQLAILDMWLDRVSSSVEELGQS</sequence>
<dbReference type="EMBL" id="KE504170">
    <property type="protein sequence ID" value="EPS98034.1"/>
    <property type="molecule type" value="Genomic_DNA"/>
</dbReference>
<dbReference type="STRING" id="743788.S8FI09"/>
<dbReference type="AlphaFoldDB" id="S8FI09"/>
<dbReference type="InterPro" id="IPR019516">
    <property type="entry name" value="Glomulin/ALF4"/>
</dbReference>
<dbReference type="InParanoid" id="S8FI09"/>
<dbReference type="OrthoDB" id="5396786at2759"/>
<dbReference type="InterPro" id="IPR013877">
    <property type="entry name" value="YAP-bd/ALF4/Glomulin"/>
</dbReference>
<name>S8FI09_FOMSC</name>
<protein>
    <submittedName>
        <fullName evidence="1">Uncharacterized protein</fullName>
    </submittedName>
</protein>
<gene>
    <name evidence="1" type="ORF">FOMPIDRAFT_1127386</name>
</gene>
<keyword evidence="2" id="KW-1185">Reference proteome</keyword>
<dbReference type="Proteomes" id="UP000015241">
    <property type="component" value="Unassembled WGS sequence"/>
</dbReference>
<reference evidence="1 2" key="1">
    <citation type="journal article" date="2012" name="Science">
        <title>The Paleozoic origin of enzymatic lignin decomposition reconstructed from 31 fungal genomes.</title>
        <authorList>
            <person name="Floudas D."/>
            <person name="Binder M."/>
            <person name="Riley R."/>
            <person name="Barry K."/>
            <person name="Blanchette R.A."/>
            <person name="Henrissat B."/>
            <person name="Martinez A.T."/>
            <person name="Otillar R."/>
            <person name="Spatafora J.W."/>
            <person name="Yadav J.S."/>
            <person name="Aerts A."/>
            <person name="Benoit I."/>
            <person name="Boyd A."/>
            <person name="Carlson A."/>
            <person name="Copeland A."/>
            <person name="Coutinho P.M."/>
            <person name="de Vries R.P."/>
            <person name="Ferreira P."/>
            <person name="Findley K."/>
            <person name="Foster B."/>
            <person name="Gaskell J."/>
            <person name="Glotzer D."/>
            <person name="Gorecki P."/>
            <person name="Heitman J."/>
            <person name="Hesse C."/>
            <person name="Hori C."/>
            <person name="Igarashi K."/>
            <person name="Jurgens J.A."/>
            <person name="Kallen N."/>
            <person name="Kersten P."/>
            <person name="Kohler A."/>
            <person name="Kuees U."/>
            <person name="Kumar T.K.A."/>
            <person name="Kuo A."/>
            <person name="LaButti K."/>
            <person name="Larrondo L.F."/>
            <person name="Lindquist E."/>
            <person name="Ling A."/>
            <person name="Lombard V."/>
            <person name="Lucas S."/>
            <person name="Lundell T."/>
            <person name="Martin R."/>
            <person name="McLaughlin D.J."/>
            <person name="Morgenstern I."/>
            <person name="Morin E."/>
            <person name="Murat C."/>
            <person name="Nagy L.G."/>
            <person name="Nolan M."/>
            <person name="Ohm R.A."/>
            <person name="Patyshakuliyeva A."/>
            <person name="Rokas A."/>
            <person name="Ruiz-Duenas F.J."/>
            <person name="Sabat G."/>
            <person name="Salamov A."/>
            <person name="Samejima M."/>
            <person name="Schmutz J."/>
            <person name="Slot J.C."/>
            <person name="St John F."/>
            <person name="Stenlid J."/>
            <person name="Sun H."/>
            <person name="Sun S."/>
            <person name="Syed K."/>
            <person name="Tsang A."/>
            <person name="Wiebenga A."/>
            <person name="Young D."/>
            <person name="Pisabarro A."/>
            <person name="Eastwood D.C."/>
            <person name="Martin F."/>
            <person name="Cullen D."/>
            <person name="Grigoriev I.V."/>
            <person name="Hibbett D.S."/>
        </authorList>
    </citation>
    <scope>NUCLEOTIDE SEQUENCE</scope>
    <source>
        <strain evidence="2">FP-58527</strain>
    </source>
</reference>
<dbReference type="HOGENOM" id="CLU_486667_0_0_1"/>
<evidence type="ECO:0000313" key="2">
    <source>
        <dbReference type="Proteomes" id="UP000015241"/>
    </source>
</evidence>
<accession>S8FI09</accession>
<dbReference type="eggNOG" id="ENOG502SB62">
    <property type="taxonomic scope" value="Eukaryota"/>
</dbReference>
<evidence type="ECO:0000313" key="1">
    <source>
        <dbReference type="EMBL" id="EPS98034.1"/>
    </source>
</evidence>